<reference evidence="3" key="1">
    <citation type="submission" date="2020-05" db="EMBL/GenBank/DDBJ databases">
        <title>Phylogenomic resolution of chytrid fungi.</title>
        <authorList>
            <person name="Stajich J.E."/>
            <person name="Amses K."/>
            <person name="Simmons R."/>
            <person name="Seto K."/>
            <person name="Myers J."/>
            <person name="Bonds A."/>
            <person name="Quandt C.A."/>
            <person name="Barry K."/>
            <person name="Liu P."/>
            <person name="Grigoriev I."/>
            <person name="Longcore J.E."/>
            <person name="James T.Y."/>
        </authorList>
    </citation>
    <scope>NUCLEOTIDE SEQUENCE</scope>
    <source>
        <strain evidence="3">PLAUS21</strain>
    </source>
</reference>
<dbReference type="Gene3D" id="2.30.30.140">
    <property type="match status" value="1"/>
</dbReference>
<comment type="caution">
    <text evidence="3">The sequence shown here is derived from an EMBL/GenBank/DDBJ whole genome shotgun (WGS) entry which is preliminary data.</text>
</comment>
<organism evidence="3 4">
    <name type="scientific">Boothiomyces macroporosus</name>
    <dbReference type="NCBI Taxonomy" id="261099"/>
    <lineage>
        <taxon>Eukaryota</taxon>
        <taxon>Fungi</taxon>
        <taxon>Fungi incertae sedis</taxon>
        <taxon>Chytridiomycota</taxon>
        <taxon>Chytridiomycota incertae sedis</taxon>
        <taxon>Chytridiomycetes</taxon>
        <taxon>Rhizophydiales</taxon>
        <taxon>Terramycetaceae</taxon>
        <taxon>Boothiomyces</taxon>
    </lineage>
</organism>
<dbReference type="PROSITE" id="PS50812">
    <property type="entry name" value="PWWP"/>
    <property type="match status" value="1"/>
</dbReference>
<dbReference type="AlphaFoldDB" id="A0AAD5UGH3"/>
<evidence type="ECO:0000259" key="2">
    <source>
        <dbReference type="PROSITE" id="PS50812"/>
    </source>
</evidence>
<dbReference type="PANTHER" id="PTHR12550">
    <property type="entry name" value="HEPATOMA-DERIVED GROWTH FACTOR-RELATED"/>
    <property type="match status" value="1"/>
</dbReference>
<evidence type="ECO:0000256" key="1">
    <source>
        <dbReference type="SAM" id="MobiDB-lite"/>
    </source>
</evidence>
<evidence type="ECO:0000313" key="3">
    <source>
        <dbReference type="EMBL" id="KAJ3257089.1"/>
    </source>
</evidence>
<feature type="compositionally biased region" description="Basic residues" evidence="1">
    <location>
        <begin position="126"/>
        <end position="136"/>
    </location>
</feature>
<gene>
    <name evidence="3" type="ORF">HK103_004917</name>
</gene>
<dbReference type="SMART" id="SM00293">
    <property type="entry name" value="PWWP"/>
    <property type="match status" value="1"/>
</dbReference>
<dbReference type="Proteomes" id="UP001210925">
    <property type="component" value="Unassembled WGS sequence"/>
</dbReference>
<keyword evidence="4" id="KW-1185">Reference proteome</keyword>
<dbReference type="InterPro" id="IPR000313">
    <property type="entry name" value="PWWP_dom"/>
</dbReference>
<accession>A0AAD5UGH3</accession>
<dbReference type="EMBL" id="JADGKB010000042">
    <property type="protein sequence ID" value="KAJ3257089.1"/>
    <property type="molecule type" value="Genomic_DNA"/>
</dbReference>
<dbReference type="Pfam" id="PF00855">
    <property type="entry name" value="PWWP"/>
    <property type="match status" value="1"/>
</dbReference>
<feature type="domain" description="PWWP" evidence="2">
    <location>
        <begin position="6"/>
        <end position="69"/>
    </location>
</feature>
<dbReference type="SUPFAM" id="SSF63748">
    <property type="entry name" value="Tudor/PWWP/MBT"/>
    <property type="match status" value="1"/>
</dbReference>
<sequence>MDEYQADTLVWAKVKGYSWWPAKIENEQDLPPFALAAKPPKPNHIPIYFFGTREFGWVTSDCLKPYEENYDDLHKKCKTKPFLLALDEIKDKEAWPKKHQYDSFDPDRDAKKKRKSLPAKEEKKETKRRKSMARLL</sequence>
<dbReference type="PANTHER" id="PTHR12550:SF70">
    <property type="entry name" value="JIL-1 ANCHORING AND STABILIZING PROTEIN, ISOFORM A"/>
    <property type="match status" value="1"/>
</dbReference>
<feature type="compositionally biased region" description="Basic and acidic residues" evidence="1">
    <location>
        <begin position="99"/>
        <end position="110"/>
    </location>
</feature>
<feature type="region of interest" description="Disordered" evidence="1">
    <location>
        <begin position="99"/>
        <end position="136"/>
    </location>
</feature>
<evidence type="ECO:0000313" key="4">
    <source>
        <dbReference type="Proteomes" id="UP001210925"/>
    </source>
</evidence>
<dbReference type="CDD" id="cd05162">
    <property type="entry name" value="PWWP"/>
    <property type="match status" value="1"/>
</dbReference>
<name>A0AAD5UGH3_9FUNG</name>
<protein>
    <recommendedName>
        <fullName evidence="2">PWWP domain-containing protein</fullName>
    </recommendedName>
</protein>
<proteinExistence type="predicted"/>